<reference evidence="2 3" key="1">
    <citation type="submission" date="2018-11" db="EMBL/GenBank/DDBJ databases">
        <title>Trebonia kvetii gen.nov., sp.nov., a novel acidophilic actinobacterium, and proposal of the new actinobacterial family Treboniaceae fam. nov.</title>
        <authorList>
            <person name="Rapoport D."/>
            <person name="Sagova-Mareckova M."/>
            <person name="Sedlacek I."/>
            <person name="Provaznik J."/>
            <person name="Kralova S."/>
            <person name="Pavlinic D."/>
            <person name="Benes V."/>
            <person name="Kopecky J."/>
        </authorList>
    </citation>
    <scope>NUCLEOTIDE SEQUENCE [LARGE SCALE GENOMIC DNA]</scope>
    <source>
        <strain evidence="2 3">15Tr583</strain>
    </source>
</reference>
<name>A0A6P2BXR7_9ACTN</name>
<dbReference type="SUPFAM" id="SSF53474">
    <property type="entry name" value="alpha/beta-Hydrolases"/>
    <property type="match status" value="1"/>
</dbReference>
<dbReference type="Pfam" id="PF12697">
    <property type="entry name" value="Abhydrolase_6"/>
    <property type="match status" value="1"/>
</dbReference>
<feature type="domain" description="AB hydrolase-1" evidence="1">
    <location>
        <begin position="10"/>
        <end position="223"/>
    </location>
</feature>
<dbReference type="GO" id="GO:0016787">
    <property type="term" value="F:hydrolase activity"/>
    <property type="evidence" value="ECO:0007669"/>
    <property type="project" value="UniProtKB-KW"/>
</dbReference>
<comment type="caution">
    <text evidence="2">The sequence shown here is derived from an EMBL/GenBank/DDBJ whole genome shotgun (WGS) entry which is preliminary data.</text>
</comment>
<dbReference type="PANTHER" id="PTHR37017:SF11">
    <property type="entry name" value="ESTERASE_LIPASE_THIOESTERASE DOMAIN-CONTAINING PROTEIN"/>
    <property type="match status" value="1"/>
</dbReference>
<dbReference type="PANTHER" id="PTHR37017">
    <property type="entry name" value="AB HYDROLASE-1 DOMAIN-CONTAINING PROTEIN-RELATED"/>
    <property type="match status" value="1"/>
</dbReference>
<dbReference type="EMBL" id="RPFW01000003">
    <property type="protein sequence ID" value="TVZ03882.1"/>
    <property type="molecule type" value="Genomic_DNA"/>
</dbReference>
<dbReference type="InterPro" id="IPR029058">
    <property type="entry name" value="AB_hydrolase_fold"/>
</dbReference>
<accession>A0A6P2BXR7</accession>
<gene>
    <name evidence="2" type="ORF">EAS64_15680</name>
</gene>
<dbReference type="AlphaFoldDB" id="A0A6P2BXR7"/>
<dbReference type="Gene3D" id="3.40.50.1820">
    <property type="entry name" value="alpha/beta hydrolase"/>
    <property type="match status" value="1"/>
</dbReference>
<evidence type="ECO:0000313" key="2">
    <source>
        <dbReference type="EMBL" id="TVZ03882.1"/>
    </source>
</evidence>
<organism evidence="2 3">
    <name type="scientific">Trebonia kvetii</name>
    <dbReference type="NCBI Taxonomy" id="2480626"/>
    <lineage>
        <taxon>Bacteria</taxon>
        <taxon>Bacillati</taxon>
        <taxon>Actinomycetota</taxon>
        <taxon>Actinomycetes</taxon>
        <taxon>Streptosporangiales</taxon>
        <taxon>Treboniaceae</taxon>
        <taxon>Trebonia</taxon>
    </lineage>
</organism>
<keyword evidence="3" id="KW-1185">Reference proteome</keyword>
<dbReference type="InterPro" id="IPR052897">
    <property type="entry name" value="Sec-Metab_Biosynth_Hydrolase"/>
</dbReference>
<keyword evidence="2" id="KW-0378">Hydrolase</keyword>
<sequence>MTDVTVQPNIVLVHGAWADGSCWSAVIERLQAGGYTVTAPQFPESSLAADVARLRQVLERQDGPVIVAGHSYGGQIMTALGTNAPNVAGLAYIAAFGLDEGESIGALLSTGPPTPALAHLDIDAHGFAWLPAGDFVEHFAAGTDPVKARVMHAVQQPLAASALQDVMGVPAWRSRPCWYLVATDDQAIPPDAERQFAARMSATTFEVPAGHLAMVSHPDEVAHVIGTAAKTVQAEIKWSGR</sequence>
<dbReference type="InterPro" id="IPR000073">
    <property type="entry name" value="AB_hydrolase_1"/>
</dbReference>
<evidence type="ECO:0000313" key="3">
    <source>
        <dbReference type="Proteomes" id="UP000460272"/>
    </source>
</evidence>
<evidence type="ECO:0000259" key="1">
    <source>
        <dbReference type="Pfam" id="PF12697"/>
    </source>
</evidence>
<proteinExistence type="predicted"/>
<dbReference type="OrthoDB" id="9814966at2"/>
<protein>
    <submittedName>
        <fullName evidence="2">Alpha/beta hydrolase</fullName>
    </submittedName>
</protein>
<dbReference type="Proteomes" id="UP000460272">
    <property type="component" value="Unassembled WGS sequence"/>
</dbReference>